<evidence type="ECO:0000313" key="8">
    <source>
        <dbReference type="Proteomes" id="UP000250079"/>
    </source>
</evidence>
<dbReference type="AlphaFoldDB" id="A0A2Z2NQH5"/>
<name>A0A2Z2NQH5_9GAMM</name>
<keyword evidence="1 7" id="KW-0378">Hydrolase</keyword>
<dbReference type="InterPro" id="IPR007527">
    <property type="entry name" value="Znf_SWIM"/>
</dbReference>
<feature type="domain" description="SWIM-type" evidence="4">
    <location>
        <begin position="58"/>
        <end position="92"/>
    </location>
</feature>
<keyword evidence="3" id="KW-0863">Zinc-finger</keyword>
<proteinExistence type="predicted"/>
<evidence type="ECO:0000259" key="6">
    <source>
        <dbReference type="PROSITE" id="PS51194"/>
    </source>
</evidence>
<keyword evidence="2" id="KW-0347">Helicase</keyword>
<dbReference type="Gene3D" id="3.40.50.300">
    <property type="entry name" value="P-loop containing nucleotide triphosphate hydrolases"/>
    <property type="match status" value="1"/>
</dbReference>
<keyword evidence="2" id="KW-0067">ATP-binding</keyword>
<keyword evidence="8" id="KW-1185">Reference proteome</keyword>
<keyword evidence="3" id="KW-0479">Metal-binding</keyword>
<dbReference type="OrthoDB" id="9772064at2"/>
<dbReference type="GO" id="GO:0004386">
    <property type="term" value="F:helicase activity"/>
    <property type="evidence" value="ECO:0007669"/>
    <property type="project" value="UniProtKB-KW"/>
</dbReference>
<keyword evidence="2" id="KW-0547">Nucleotide-binding</keyword>
<dbReference type="SMART" id="SM00490">
    <property type="entry name" value="HELICc"/>
    <property type="match status" value="1"/>
</dbReference>
<keyword evidence="3" id="KW-0862">Zinc</keyword>
<dbReference type="Proteomes" id="UP000250079">
    <property type="component" value="Chromosome"/>
</dbReference>
<dbReference type="InterPro" id="IPR049730">
    <property type="entry name" value="SNF2/RAD54-like_C"/>
</dbReference>
<dbReference type="PROSITE" id="PS51194">
    <property type="entry name" value="HELICASE_CTER"/>
    <property type="match status" value="1"/>
</dbReference>
<dbReference type="RefSeq" id="WP_157735766.1">
    <property type="nucleotide sequence ID" value="NZ_CP018632.1"/>
</dbReference>
<dbReference type="CDD" id="cd18012">
    <property type="entry name" value="DEXQc_arch_SWI2_SNF2"/>
    <property type="match status" value="1"/>
</dbReference>
<organism evidence="7 8">
    <name type="scientific">Granulosicoccus antarcticus IMCC3135</name>
    <dbReference type="NCBI Taxonomy" id="1192854"/>
    <lineage>
        <taxon>Bacteria</taxon>
        <taxon>Pseudomonadati</taxon>
        <taxon>Pseudomonadota</taxon>
        <taxon>Gammaproteobacteria</taxon>
        <taxon>Chromatiales</taxon>
        <taxon>Granulosicoccaceae</taxon>
        <taxon>Granulosicoccus</taxon>
    </lineage>
</organism>
<feature type="domain" description="Helicase C-terminal" evidence="6">
    <location>
        <begin position="919"/>
        <end position="1076"/>
    </location>
</feature>
<dbReference type="EMBL" id="CP018632">
    <property type="protein sequence ID" value="ASJ71050.1"/>
    <property type="molecule type" value="Genomic_DNA"/>
</dbReference>
<feature type="domain" description="Helicase ATP-binding" evidence="5">
    <location>
        <begin position="635"/>
        <end position="795"/>
    </location>
</feature>
<dbReference type="InterPro" id="IPR000330">
    <property type="entry name" value="SNF2_N"/>
</dbReference>
<dbReference type="EC" id="3.6.4.-" evidence="7"/>
<gene>
    <name evidence="7" type="primary">rapA_1</name>
    <name evidence="7" type="ORF">IMCC3135_04685</name>
</gene>
<protein>
    <submittedName>
        <fullName evidence="7">RNA polymerase-associated protein RapA</fullName>
        <ecNumber evidence="7">3.6.4.-</ecNumber>
    </submittedName>
</protein>
<dbReference type="Pfam" id="PF00271">
    <property type="entry name" value="Helicase_C"/>
    <property type="match status" value="1"/>
</dbReference>
<evidence type="ECO:0000256" key="3">
    <source>
        <dbReference type="PROSITE-ProRule" id="PRU00325"/>
    </source>
</evidence>
<evidence type="ECO:0000259" key="5">
    <source>
        <dbReference type="PROSITE" id="PS51192"/>
    </source>
</evidence>
<dbReference type="PROSITE" id="PS50966">
    <property type="entry name" value="ZF_SWIM"/>
    <property type="match status" value="1"/>
</dbReference>
<dbReference type="GO" id="GO:0008270">
    <property type="term" value="F:zinc ion binding"/>
    <property type="evidence" value="ECO:0007669"/>
    <property type="project" value="UniProtKB-KW"/>
</dbReference>
<dbReference type="KEGG" id="gai:IMCC3135_04685"/>
<reference evidence="7 8" key="1">
    <citation type="submission" date="2016-12" db="EMBL/GenBank/DDBJ databases">
        <authorList>
            <person name="Song W.-J."/>
            <person name="Kurnit D.M."/>
        </authorList>
    </citation>
    <scope>NUCLEOTIDE SEQUENCE [LARGE SCALE GENOMIC DNA]</scope>
    <source>
        <strain evidence="7 8">IMCC3135</strain>
    </source>
</reference>
<evidence type="ECO:0000256" key="1">
    <source>
        <dbReference type="ARBA" id="ARBA00022801"/>
    </source>
</evidence>
<sequence length="1096" mass="124300">MNNQPRILNFDDVIELCGSVATSRGQVYKASGAVQEIEWIPESSVLSGTVQGSQSEPYHARITIAPHRFDGECSCTARYNCKHVAATILSWIERQTAAPTPDDQALRAVNRWLQKLVEQGRKSAPLHEHHEPGEPLLFYQLDSTALSQNENGITLQILQSRLLKRGGYGKESPYRYNGHYYHPDWVLHSDRSILELAIGRQSDFSYRELTVEGDIGHLLMNKLIDCGRCFWGPERETALARNATRTLTFDWELDDKECFSLTTRIPEVDEWILVPSDPPWYIDIGNSKAGLLDNAPPVNLLSQFVEAPPLPKAHAQAVSNYLASRLPDSSLPLPSPPNFVRIDEAPQPVLVLQSRDDSPDIRDFYASIKFRYADYLLPFDAMEADATLEGKTQDGKPLVLKRDLAAEIRYSVDFGKQFPEFESAQTSDNEFYSRADRKPRALEVQRIAHSWRELLDERPELTNRGWTIQIREPFDLSFKSVTQIEATVSETTSNWFDMALKLKHGDQQFDLLPLVIDWLQGDSRDSSILLQAEDGQWLEVSPEVFAPVAETLMELYDDPTGKVHLRLPRQRAATLDTLESHWQQQGVSVAWNHAEHIFDLAERLRNFEGIHQQEKPVNVHATLRPYQLEGIAWLGFLGEYGFNGILADDMGLGKTVQTLGHLQNERDHGRMTQPTLIVAPTSLLGNWKREAAKFTPNLKTLIWHGTTRKLDDLIANPVDIVITSYALVTRDIELLSDQKFGCIVLDEAQAIKNPTAKVTQALKTLTIERRICLTGTPLENHLGELWSQFDFLMPGFLGTRKHFNRYFRTPIENHGSLERQQRLGALIRPFLLRRRKEQVATELPPKTEIIREVTLEPRQARLYESIRVSMEQRVRALLAERGLARSHIEMLDALLKLRQTCCHPALVKLDSARGIQESAKTELLMSMLEELIAEGKKILLFSQFTEMLGIIESELEKRSIRYAKLTGRTRKRDEVIDSFQHGDIPLFLISLKAGGTGLNLTAADTVIHYDPWWNPAVENQASDRAHRIGQTKPVFIYKLVASNTVEEKIMAMQQHKKLLADQTVNQTEGAAMQNLTADDIMDLFAPSEDPDAPPAQ</sequence>
<dbReference type="InterPro" id="IPR014001">
    <property type="entry name" value="Helicase_ATP-bd"/>
</dbReference>
<dbReference type="CDD" id="cd18793">
    <property type="entry name" value="SF2_C_SNF"/>
    <property type="match status" value="1"/>
</dbReference>
<accession>A0A2Z2NQH5</accession>
<dbReference type="PANTHER" id="PTHR10799">
    <property type="entry name" value="SNF2/RAD54 HELICASE FAMILY"/>
    <property type="match status" value="1"/>
</dbReference>
<dbReference type="PROSITE" id="PS51192">
    <property type="entry name" value="HELICASE_ATP_BIND_1"/>
    <property type="match status" value="1"/>
</dbReference>
<dbReference type="InterPro" id="IPR038718">
    <property type="entry name" value="SNF2-like_sf"/>
</dbReference>
<dbReference type="GO" id="GO:0005524">
    <property type="term" value="F:ATP binding"/>
    <property type="evidence" value="ECO:0007669"/>
    <property type="project" value="InterPro"/>
</dbReference>
<dbReference type="SUPFAM" id="SSF52540">
    <property type="entry name" value="P-loop containing nucleoside triphosphate hydrolases"/>
    <property type="match status" value="2"/>
</dbReference>
<dbReference type="Gene3D" id="3.40.50.10810">
    <property type="entry name" value="Tandem AAA-ATPase domain"/>
    <property type="match status" value="1"/>
</dbReference>
<evidence type="ECO:0000313" key="7">
    <source>
        <dbReference type="EMBL" id="ASJ71050.1"/>
    </source>
</evidence>
<dbReference type="Pfam" id="PF00176">
    <property type="entry name" value="SNF2-rel_dom"/>
    <property type="match status" value="1"/>
</dbReference>
<dbReference type="FunFam" id="3.40.50.300:FF:000533">
    <property type="entry name" value="Helicase, Snf2 family"/>
    <property type="match status" value="1"/>
</dbReference>
<evidence type="ECO:0000256" key="2">
    <source>
        <dbReference type="ARBA" id="ARBA00022806"/>
    </source>
</evidence>
<dbReference type="GO" id="GO:0016787">
    <property type="term" value="F:hydrolase activity"/>
    <property type="evidence" value="ECO:0007669"/>
    <property type="project" value="UniProtKB-KW"/>
</dbReference>
<evidence type="ECO:0000259" key="4">
    <source>
        <dbReference type="PROSITE" id="PS50966"/>
    </source>
</evidence>
<dbReference type="SMART" id="SM00487">
    <property type="entry name" value="DEXDc"/>
    <property type="match status" value="1"/>
</dbReference>
<dbReference type="InterPro" id="IPR001650">
    <property type="entry name" value="Helicase_C-like"/>
</dbReference>
<dbReference type="InterPro" id="IPR027417">
    <property type="entry name" value="P-loop_NTPase"/>
</dbReference>